<reference evidence="1" key="1">
    <citation type="submission" date="2018-04" db="EMBL/GenBank/DDBJ databases">
        <title>WGS assembly of Panicum hallii.</title>
        <authorList>
            <person name="Lovell J."/>
            <person name="Jenkins J."/>
            <person name="Lowry D."/>
            <person name="Mamidi S."/>
            <person name="Sreedasyam A."/>
            <person name="Weng X."/>
            <person name="Barry K."/>
            <person name="Bonette J."/>
            <person name="Campitelli B."/>
            <person name="Daum C."/>
            <person name="Gordon S."/>
            <person name="Gould B."/>
            <person name="Lipzen A."/>
            <person name="Macqueen A."/>
            <person name="Palacio-Mejia J."/>
            <person name="Plott C."/>
            <person name="Shakirov E."/>
            <person name="Shu S."/>
            <person name="Yoshinaga Y."/>
            <person name="Zane M."/>
            <person name="Rokhsar D."/>
            <person name="Grimwood J."/>
            <person name="Schmutz J."/>
            <person name="Juenger T."/>
        </authorList>
    </citation>
    <scope>NUCLEOTIDE SEQUENCE [LARGE SCALE GENOMIC DNA]</scope>
    <source>
        <strain evidence="1">FIL2</strain>
    </source>
</reference>
<dbReference type="Gramene" id="PVH39114">
    <property type="protein sequence ID" value="PVH39114"/>
    <property type="gene ID" value="PAHAL_5G438200"/>
</dbReference>
<proteinExistence type="predicted"/>
<dbReference type="Proteomes" id="UP000243499">
    <property type="component" value="Chromosome 5"/>
</dbReference>
<protein>
    <submittedName>
        <fullName evidence="1">Uncharacterized protein</fullName>
    </submittedName>
</protein>
<organism evidence="1">
    <name type="scientific">Panicum hallii</name>
    <dbReference type="NCBI Taxonomy" id="206008"/>
    <lineage>
        <taxon>Eukaryota</taxon>
        <taxon>Viridiplantae</taxon>
        <taxon>Streptophyta</taxon>
        <taxon>Embryophyta</taxon>
        <taxon>Tracheophyta</taxon>
        <taxon>Spermatophyta</taxon>
        <taxon>Magnoliopsida</taxon>
        <taxon>Liliopsida</taxon>
        <taxon>Poales</taxon>
        <taxon>Poaceae</taxon>
        <taxon>PACMAD clade</taxon>
        <taxon>Panicoideae</taxon>
        <taxon>Panicodae</taxon>
        <taxon>Paniceae</taxon>
        <taxon>Panicinae</taxon>
        <taxon>Panicum</taxon>
        <taxon>Panicum sect. Panicum</taxon>
    </lineage>
</organism>
<evidence type="ECO:0000313" key="1">
    <source>
        <dbReference type="EMBL" id="PVH39114.1"/>
    </source>
</evidence>
<dbReference type="AlphaFoldDB" id="A0A2T8IN55"/>
<accession>A0A2T8IN55</accession>
<sequence>MIKIYCDLDLKSLGCYGFRPLLDFSNTCYAKQHQILDNESDSLLVDHNFMDKLDSLSNYKMF</sequence>
<dbReference type="EMBL" id="CM008050">
    <property type="protein sequence ID" value="PVH39114.1"/>
    <property type="molecule type" value="Genomic_DNA"/>
</dbReference>
<gene>
    <name evidence="1" type="ORF">PAHAL_5G438200</name>
</gene>
<name>A0A2T8IN55_9POAL</name>